<reference evidence="3" key="1">
    <citation type="submission" date="2003-08" db="EMBL/GenBank/DDBJ databases">
        <authorList>
            <person name="Birren B."/>
            <person name="Nusbaum C."/>
            <person name="Abebe A."/>
            <person name="Abouelleil A."/>
            <person name="Adekoya E."/>
            <person name="Ait-zahra M."/>
            <person name="Allen N."/>
            <person name="Allen T."/>
            <person name="An P."/>
            <person name="Anderson M."/>
            <person name="Anderson S."/>
            <person name="Arachchi H."/>
            <person name="Armbruster J."/>
            <person name="Bachantsang P."/>
            <person name="Baldwin J."/>
            <person name="Barry A."/>
            <person name="Bayul T."/>
            <person name="Blitshsteyn B."/>
            <person name="Bloom T."/>
            <person name="Blye J."/>
            <person name="Boguslavskiy L."/>
            <person name="Borowsky M."/>
            <person name="Boukhgalter B."/>
            <person name="Brunache A."/>
            <person name="Butler J."/>
            <person name="Calixte N."/>
            <person name="Calvo S."/>
            <person name="Camarata J."/>
            <person name="Campo K."/>
            <person name="Chang J."/>
            <person name="Cheshatsang Y."/>
            <person name="Citroen M."/>
            <person name="Collymore A."/>
            <person name="Considine T."/>
            <person name="Cook A."/>
            <person name="Cooke P."/>
            <person name="Corum B."/>
            <person name="Cuomo C."/>
            <person name="David R."/>
            <person name="Dawoe T."/>
            <person name="Degray S."/>
            <person name="Dodge S."/>
            <person name="Dooley K."/>
            <person name="Dorje P."/>
            <person name="Dorjee K."/>
            <person name="Dorris L."/>
            <person name="Duffey N."/>
            <person name="Dupes A."/>
            <person name="Elkins T."/>
            <person name="Engels R."/>
            <person name="Erickson J."/>
            <person name="Farina A."/>
            <person name="Faro S."/>
            <person name="Ferreira P."/>
            <person name="Fischer H."/>
            <person name="Fitzgerald M."/>
            <person name="Foley K."/>
            <person name="Gage D."/>
            <person name="Galagan J."/>
            <person name="Gearin G."/>
            <person name="Gnerre S."/>
            <person name="Gnirke A."/>
            <person name="Goyette A."/>
            <person name="Graham J."/>
            <person name="Grandbois E."/>
            <person name="Gyaltsen K."/>
            <person name="Hafez N."/>
            <person name="Hagopian D."/>
            <person name="Hagos B."/>
            <person name="Hall J."/>
            <person name="Hatcher B."/>
            <person name="Heller A."/>
            <person name="Higgins H."/>
            <person name="Honan T."/>
            <person name="Horn A."/>
            <person name="Houde N."/>
            <person name="Hughes L."/>
            <person name="Hulme W."/>
            <person name="Husby E."/>
            <person name="Iliev I."/>
            <person name="Jaffe D."/>
            <person name="Jones C."/>
            <person name="Kamal M."/>
            <person name="Kamat A."/>
            <person name="Kamvysselis M."/>
            <person name="Karlsson E."/>
            <person name="Kells C."/>
            <person name="Kieu A."/>
            <person name="Kisner P."/>
            <person name="Kodira C."/>
            <person name="Kulbokas E."/>
            <person name="Labutti K."/>
            <person name="Lama D."/>
            <person name="Landers T."/>
            <person name="Leger J."/>
            <person name="Levine S."/>
            <person name="Lewis D."/>
            <person name="Lewis T."/>
            <person name="Lindblad-toh K."/>
            <person name="Liu X."/>
            <person name="Lokyitsang T."/>
            <person name="Lokyitsang Y."/>
            <person name="Lucien O."/>
            <person name="Lui A."/>
            <person name="Ma L.J."/>
            <person name="Mabbitt R."/>
            <person name="Macdonald J."/>
            <person name="Maclean C."/>
            <person name="Major J."/>
            <person name="Manning J."/>
            <person name="Marabella R."/>
            <person name="Maru K."/>
            <person name="Matthews C."/>
            <person name="Mauceli E."/>
            <person name="Mccarthy M."/>
            <person name="Mcdonough S."/>
            <person name="Mcghee T."/>
            <person name="Meldrim J."/>
            <person name="Meneus L."/>
            <person name="Mesirov J."/>
            <person name="Mihalev A."/>
            <person name="Mihova T."/>
            <person name="Mikkelsen T."/>
            <person name="Mlenga V."/>
            <person name="Moru K."/>
            <person name="Mozes J."/>
            <person name="Mulrain L."/>
            <person name="Munson G."/>
            <person name="Naylor J."/>
            <person name="Newes C."/>
            <person name="Nguyen C."/>
            <person name="Nguyen N."/>
            <person name="Nguyen T."/>
            <person name="Nicol R."/>
            <person name="Nielsen C."/>
            <person name="Nizzari M."/>
            <person name="Norbu C."/>
            <person name="Norbu N."/>
            <person name="O'donnell P."/>
            <person name="Okoawo O."/>
            <person name="O'leary S."/>
            <person name="Omotosho B."/>
            <person name="O'neill K."/>
            <person name="Osman S."/>
            <person name="Parker S."/>
            <person name="Perrin D."/>
            <person name="Phunkhang P."/>
            <person name="Piqani B."/>
            <person name="Purcell S."/>
            <person name="Rachupka T."/>
            <person name="Ramasamy U."/>
            <person name="Rameau R."/>
            <person name="Ray V."/>
            <person name="Raymond C."/>
            <person name="Retta R."/>
            <person name="Richardson S."/>
            <person name="Rise C."/>
            <person name="Rodriguez J."/>
            <person name="Rogers J."/>
            <person name="Rogov P."/>
            <person name="Rutman M."/>
            <person name="Schupbach R."/>
            <person name="Seaman C."/>
            <person name="Settipalli S."/>
            <person name="Sharpe T."/>
            <person name="Sheridan J."/>
            <person name="Sherpa N."/>
            <person name="Shi J."/>
            <person name="Smirnov S."/>
            <person name="Smith C."/>
            <person name="Sougnez C."/>
            <person name="Spencer B."/>
            <person name="Stalker J."/>
            <person name="Stange-thomann N."/>
            <person name="Stavropoulos S."/>
            <person name="Stetson K."/>
            <person name="Stone C."/>
            <person name="Stone S."/>
            <person name="Stubbs M."/>
            <person name="Talamas J."/>
            <person name="Tchuinga P."/>
            <person name="Tenzing P."/>
            <person name="Tesfaye S."/>
            <person name="Theodore J."/>
            <person name="Thoulutsang Y."/>
            <person name="Topham K."/>
            <person name="Towey S."/>
            <person name="Tsamla T."/>
            <person name="Tsomo N."/>
            <person name="Vallee D."/>
            <person name="Vassiliev H."/>
            <person name="Venkataraman V."/>
            <person name="Vinson J."/>
            <person name="Vo A."/>
            <person name="Wade C."/>
            <person name="Wang S."/>
            <person name="Wangchuk T."/>
            <person name="Wangdi T."/>
            <person name="Whittaker C."/>
            <person name="Wilkinson J."/>
            <person name="Wu Y."/>
            <person name="Wyman D."/>
            <person name="Yadav S."/>
            <person name="Yang S."/>
            <person name="Yang X."/>
            <person name="Yeager S."/>
            <person name="Yee E."/>
            <person name="Young G."/>
            <person name="Zainoun J."/>
            <person name="Zembeck L."/>
            <person name="Zimmer A."/>
            <person name="Zody M."/>
            <person name="Lander E."/>
        </authorList>
    </citation>
    <scope>NUCLEOTIDE SEQUENCE [LARGE SCALE GENOMIC DNA]</scope>
</reference>
<evidence type="ECO:0000313" key="2">
    <source>
        <dbReference type="Ensembl" id="ENSCSAVP00000009977.1"/>
    </source>
</evidence>
<dbReference type="Ensembl" id="ENSCSAVT00000010098.1">
    <property type="protein sequence ID" value="ENSCSAVP00000009977.1"/>
    <property type="gene ID" value="ENSCSAVG00000005877.1"/>
</dbReference>
<dbReference type="GO" id="GO:0005615">
    <property type="term" value="C:extracellular space"/>
    <property type="evidence" value="ECO:0007669"/>
    <property type="project" value="TreeGrafter"/>
</dbReference>
<evidence type="ECO:0000313" key="3">
    <source>
        <dbReference type="Proteomes" id="UP000007875"/>
    </source>
</evidence>
<dbReference type="InterPro" id="IPR001124">
    <property type="entry name" value="Lipid-bd_serum_glycop_C"/>
</dbReference>
<dbReference type="Proteomes" id="UP000007875">
    <property type="component" value="Unassembled WGS sequence"/>
</dbReference>
<dbReference type="SUPFAM" id="SSF55394">
    <property type="entry name" value="Bactericidal permeability-increasing protein, BPI"/>
    <property type="match status" value="1"/>
</dbReference>
<accession>H2YXB6</accession>
<reference evidence="2" key="3">
    <citation type="submission" date="2025-09" db="UniProtKB">
        <authorList>
            <consortium name="Ensembl"/>
        </authorList>
    </citation>
    <scope>IDENTIFICATION</scope>
</reference>
<evidence type="ECO:0000259" key="1">
    <source>
        <dbReference type="Pfam" id="PF02886"/>
    </source>
</evidence>
<dbReference type="InParanoid" id="H2YXB6"/>
<dbReference type="AlphaFoldDB" id="H2YXB6"/>
<feature type="domain" description="Lipid-binding serum glycoprotein C-terminal" evidence="1">
    <location>
        <begin position="5"/>
        <end position="146"/>
    </location>
</feature>
<keyword evidence="3" id="KW-1185">Reference proteome</keyword>
<dbReference type="HOGENOM" id="CLU_1744578_0_0_1"/>
<dbReference type="PANTHER" id="PTHR10504">
    <property type="entry name" value="BACTERICIDAL PERMEABILITY-INCREASING BPI PROTEIN-RELATED"/>
    <property type="match status" value="1"/>
</dbReference>
<dbReference type="InterPro" id="IPR032942">
    <property type="entry name" value="BPI/LBP/Plunc"/>
</dbReference>
<reference evidence="2" key="2">
    <citation type="submission" date="2025-08" db="UniProtKB">
        <authorList>
            <consortium name="Ensembl"/>
        </authorList>
    </citation>
    <scope>IDENTIFICATION</scope>
</reference>
<dbReference type="Pfam" id="PF02886">
    <property type="entry name" value="LBP_BPI_CETP_C"/>
    <property type="match status" value="1"/>
</dbReference>
<sequence length="150" mass="16666">MTFAAIGEYTFQTYGYSLWSSKLLDIWITKDMLPKKYKNITADILATFIMGFKKFKGRPLEFRINATNPPSLSFGDKVVNVGLELDVLTYVVLANKTKFLAMNLHAVSKASGNITVNDVKATAHVSLLTAHFSIKTSAVGFIPISVMNYF</sequence>
<proteinExistence type="predicted"/>
<dbReference type="PANTHER" id="PTHR10504:SF131">
    <property type="entry name" value="BPI2 DOMAIN-CONTAINING PROTEIN"/>
    <property type="match status" value="1"/>
</dbReference>
<dbReference type="Gene3D" id="3.15.20.10">
    <property type="entry name" value="Bactericidal permeability-increasing protein, domain 2"/>
    <property type="match status" value="1"/>
</dbReference>
<protein>
    <recommendedName>
        <fullName evidence="1">Lipid-binding serum glycoprotein C-terminal domain-containing protein</fullName>
    </recommendedName>
</protein>
<organism evidence="2 3">
    <name type="scientific">Ciona savignyi</name>
    <name type="common">Pacific transparent sea squirt</name>
    <dbReference type="NCBI Taxonomy" id="51511"/>
    <lineage>
        <taxon>Eukaryota</taxon>
        <taxon>Metazoa</taxon>
        <taxon>Chordata</taxon>
        <taxon>Tunicata</taxon>
        <taxon>Ascidiacea</taxon>
        <taxon>Phlebobranchia</taxon>
        <taxon>Cionidae</taxon>
        <taxon>Ciona</taxon>
    </lineage>
</organism>
<name>H2YXB6_CIOSA</name>
<dbReference type="GO" id="GO:0008289">
    <property type="term" value="F:lipid binding"/>
    <property type="evidence" value="ECO:0007669"/>
    <property type="project" value="InterPro"/>
</dbReference>
<dbReference type="InterPro" id="IPR017943">
    <property type="entry name" value="Bactericidal_perm-incr_a/b_dom"/>
</dbReference>